<feature type="compositionally biased region" description="Polar residues" evidence="2">
    <location>
        <begin position="191"/>
        <end position="206"/>
    </location>
</feature>
<dbReference type="PANTHER" id="PTHR47270:SF8">
    <property type="entry name" value="NT-TYPE C2 DOMAIN-CONTAINING PROTEIN"/>
    <property type="match status" value="1"/>
</dbReference>
<dbReference type="InterPro" id="IPR019448">
    <property type="entry name" value="NT-C2"/>
</dbReference>
<comment type="caution">
    <text evidence="4">The sequence shown here is derived from an EMBL/GenBank/DDBJ whole genome shotgun (WGS) entry which is preliminary data.</text>
</comment>
<evidence type="ECO:0000313" key="5">
    <source>
        <dbReference type="Proteomes" id="UP001157418"/>
    </source>
</evidence>
<dbReference type="Proteomes" id="UP001157418">
    <property type="component" value="Unassembled WGS sequence"/>
</dbReference>
<dbReference type="EMBL" id="CAKMRJ010003334">
    <property type="protein sequence ID" value="CAH1430404.1"/>
    <property type="molecule type" value="Genomic_DNA"/>
</dbReference>
<feature type="coiled-coil region" evidence="1">
    <location>
        <begin position="476"/>
        <end position="510"/>
    </location>
</feature>
<organism evidence="4 5">
    <name type="scientific">Lactuca virosa</name>
    <dbReference type="NCBI Taxonomy" id="75947"/>
    <lineage>
        <taxon>Eukaryota</taxon>
        <taxon>Viridiplantae</taxon>
        <taxon>Streptophyta</taxon>
        <taxon>Embryophyta</taxon>
        <taxon>Tracheophyta</taxon>
        <taxon>Spermatophyta</taxon>
        <taxon>Magnoliopsida</taxon>
        <taxon>eudicotyledons</taxon>
        <taxon>Gunneridae</taxon>
        <taxon>Pentapetalae</taxon>
        <taxon>asterids</taxon>
        <taxon>campanulids</taxon>
        <taxon>Asterales</taxon>
        <taxon>Asteraceae</taxon>
        <taxon>Cichorioideae</taxon>
        <taxon>Cichorieae</taxon>
        <taxon>Lactucinae</taxon>
        <taxon>Lactuca</taxon>
    </lineage>
</organism>
<evidence type="ECO:0000256" key="2">
    <source>
        <dbReference type="SAM" id="MobiDB-lite"/>
    </source>
</evidence>
<proteinExistence type="predicted"/>
<keyword evidence="1" id="KW-0175">Coiled coil</keyword>
<feature type="region of interest" description="Disordered" evidence="2">
    <location>
        <begin position="442"/>
        <end position="462"/>
    </location>
</feature>
<feature type="region of interest" description="Disordered" evidence="2">
    <location>
        <begin position="176"/>
        <end position="206"/>
    </location>
</feature>
<evidence type="ECO:0000256" key="1">
    <source>
        <dbReference type="SAM" id="Coils"/>
    </source>
</evidence>
<feature type="domain" description="C2 NT-type" evidence="3">
    <location>
        <begin position="22"/>
        <end position="157"/>
    </location>
</feature>
<dbReference type="PANTHER" id="PTHR47270">
    <property type="entry name" value="PROTEIN MLP1-LIKE"/>
    <property type="match status" value="1"/>
</dbReference>
<feature type="coiled-coil region" evidence="1">
    <location>
        <begin position="619"/>
        <end position="1017"/>
    </location>
</feature>
<gene>
    <name evidence="4" type="ORF">LVIROSA_LOCUS17180</name>
</gene>
<dbReference type="Pfam" id="PF10358">
    <property type="entry name" value="NT-C2"/>
    <property type="match status" value="1"/>
</dbReference>
<sequence>MKEMMKQKMMNRFHKRNSSSASSVDFKSGEKLDFKFSSLQALQVPSGWDKLSISLISIETDKTVAKTGKASVCNGNCRWTETLSESIWLSHDDASKELQQCLYKLLILKGSTRSGILGEATVNLSSYMSSETSLPVALPLKKCDHGTILQVAIQCLTPRPNSRWSDTNSFADSSDLDNISDAPNGFDTKPIGTSTSNSIRDTSNTLGSRETSFATVRSHSSFDSMEDAFGSHSNLSDAAIDLIGKPGSTTNTMVNVYNSPSSGKNLLNRRQDSGKVSHNIPASPLRTFRSSEYALDDDVATEELRAEARTWERNARKLMVDLELSRKVTSDQTRNLENVTMELSALQTECNDLKNEIKHLKILLGESEVKDRDADNLKAQVQDKNGIQAELEEEIKFQKDLNNNLSIQLNKTQESNLELVSILQELEEQIEKQKLEINSLDASEQSAVDEDNGEEHTGVEVSRITTEDNCRLELELQKFQESQEKLESRILHLEETLEEKNREIELERDLKTQTLLDIDSEWTKKLSLKDKQILNLEAKLSEALAAKLPVLKETESQTIETPDLIEEVKALKDKVLELERDCNELTDENLELLFKLKESSKDLSTNGASEVGYSVKDINGKLDNLIIELKSKVEDLNKQLFTKTTEIEELKSDCLLKEEEIQSQCNRLQDLEAQLSDLQIVNSQLEKNLTDAKESTRLEAEHSESQVIEIKSLENEVEDMKKRWLEAQEECENLKKENPKLQATTENLLEECSLLQKSNSELRQQKLELHNHCNDVEEKLRESEDNFLKLSKNLDDLEENLSAMLHEIASKEKMFDSKLESLHVQVTEENSNVEVQLQKITELQDEIVALKNSLNDVKHENERLEASLEMMSGDYEELKEEKTLLLEKSLSMQKAVIELEEIKRKKFAMEEKLLRLERNLTAEDVESGTVDESSSRIQSLELALDEALEANKMYKIQLKSLLSEKEARESDILMELKVKDEGMKEEHKHNDSLKAELNELQERYLNMSLKYAEVEAQREDLVLKLKNLGPTRSWFS</sequence>
<name>A0AAU9MRC9_9ASTR</name>
<dbReference type="AlphaFoldDB" id="A0AAU9MRC9"/>
<evidence type="ECO:0000259" key="3">
    <source>
        <dbReference type="PROSITE" id="PS51840"/>
    </source>
</evidence>
<protein>
    <recommendedName>
        <fullName evidence="3">C2 NT-type domain-containing protein</fullName>
    </recommendedName>
</protein>
<feature type="region of interest" description="Disordered" evidence="2">
    <location>
        <begin position="1"/>
        <end position="23"/>
    </location>
</feature>
<accession>A0AAU9MRC9</accession>
<dbReference type="PROSITE" id="PS51840">
    <property type="entry name" value="C2_NT"/>
    <property type="match status" value="1"/>
</dbReference>
<reference evidence="4 5" key="1">
    <citation type="submission" date="2022-01" db="EMBL/GenBank/DDBJ databases">
        <authorList>
            <person name="Xiong W."/>
            <person name="Schranz E."/>
        </authorList>
    </citation>
    <scope>NUCLEOTIDE SEQUENCE [LARGE SCALE GENOMIC DNA]</scope>
</reference>
<evidence type="ECO:0000313" key="4">
    <source>
        <dbReference type="EMBL" id="CAH1430404.1"/>
    </source>
</evidence>
<keyword evidence="5" id="KW-1185">Reference proteome</keyword>
<feature type="coiled-coil region" evidence="1">
    <location>
        <begin position="561"/>
        <end position="588"/>
    </location>
</feature>